<name>A0A085NS03_9BILA</name>
<gene>
    <name evidence="1" type="ORF">M514_15522</name>
</gene>
<organism evidence="1">
    <name type="scientific">Trichuris suis</name>
    <name type="common">pig whipworm</name>
    <dbReference type="NCBI Taxonomy" id="68888"/>
    <lineage>
        <taxon>Eukaryota</taxon>
        <taxon>Metazoa</taxon>
        <taxon>Ecdysozoa</taxon>
        <taxon>Nematoda</taxon>
        <taxon>Enoplea</taxon>
        <taxon>Dorylaimia</taxon>
        <taxon>Trichinellida</taxon>
        <taxon>Trichuridae</taxon>
        <taxon>Trichuris</taxon>
    </lineage>
</organism>
<sequence>MAAVRVNSAQQTLIGSMHRNINGASSFVSCADFYHHSLNPEEALTSGGSCLTSRLRRPMQLHDNGIIFTRKYHHRLLCLHVAAC</sequence>
<protein>
    <submittedName>
        <fullName evidence="1">Uncharacterized protein</fullName>
    </submittedName>
</protein>
<evidence type="ECO:0000313" key="1">
    <source>
        <dbReference type="EMBL" id="KFD72249.1"/>
    </source>
</evidence>
<proteinExistence type="predicted"/>
<accession>A0A085NS03</accession>
<dbReference type="AlphaFoldDB" id="A0A085NS03"/>
<dbReference type="PROSITE" id="PS51257">
    <property type="entry name" value="PROKAR_LIPOPROTEIN"/>
    <property type="match status" value="1"/>
</dbReference>
<dbReference type="EMBL" id="KL367478">
    <property type="protein sequence ID" value="KFD72249.1"/>
    <property type="molecule type" value="Genomic_DNA"/>
</dbReference>
<reference evidence="1" key="1">
    <citation type="journal article" date="2014" name="Nat. Genet.">
        <title>Genome and transcriptome of the porcine whipworm Trichuris suis.</title>
        <authorList>
            <person name="Jex A.R."/>
            <person name="Nejsum P."/>
            <person name="Schwarz E.M."/>
            <person name="Hu L."/>
            <person name="Young N.D."/>
            <person name="Hall R.S."/>
            <person name="Korhonen P.K."/>
            <person name="Liao S."/>
            <person name="Thamsborg S."/>
            <person name="Xia J."/>
            <person name="Xu P."/>
            <person name="Wang S."/>
            <person name="Scheerlinck J.P."/>
            <person name="Hofmann A."/>
            <person name="Sternberg P.W."/>
            <person name="Wang J."/>
            <person name="Gasser R.B."/>
        </authorList>
    </citation>
    <scope>NUCLEOTIDE SEQUENCE [LARGE SCALE GENOMIC DNA]</scope>
    <source>
        <strain evidence="1">DCEP-RM93F</strain>
    </source>
</reference>
<dbReference type="Proteomes" id="UP000030758">
    <property type="component" value="Unassembled WGS sequence"/>
</dbReference>